<dbReference type="Pfam" id="PF01926">
    <property type="entry name" value="MMR_HSR1"/>
    <property type="match status" value="1"/>
</dbReference>
<dbReference type="AlphaFoldDB" id="A0A0C9X5K1"/>
<dbReference type="Proteomes" id="UP000054477">
    <property type="component" value="Unassembled WGS sequence"/>
</dbReference>
<dbReference type="SUPFAM" id="SSF52540">
    <property type="entry name" value="P-loop containing nucleoside triphosphate hydrolases"/>
    <property type="match status" value="1"/>
</dbReference>
<dbReference type="Gene3D" id="3.40.50.300">
    <property type="entry name" value="P-loop containing nucleotide triphosphate hydrolases"/>
    <property type="match status" value="1"/>
</dbReference>
<proteinExistence type="predicted"/>
<feature type="domain" description="G" evidence="2">
    <location>
        <begin position="22"/>
        <end position="126"/>
    </location>
</feature>
<dbReference type="GO" id="GO:0005525">
    <property type="term" value="F:GTP binding"/>
    <property type="evidence" value="ECO:0007669"/>
    <property type="project" value="InterPro"/>
</dbReference>
<dbReference type="OrthoDB" id="8954335at2759"/>
<gene>
    <name evidence="3" type="ORF">K443DRAFT_124400</name>
</gene>
<keyword evidence="4" id="KW-1185">Reference proteome</keyword>
<feature type="region of interest" description="Disordered" evidence="1">
    <location>
        <begin position="160"/>
        <end position="187"/>
    </location>
</feature>
<name>A0A0C9X5K1_9AGAR</name>
<dbReference type="CDD" id="cd00882">
    <property type="entry name" value="Ras_like_GTPase"/>
    <property type="match status" value="1"/>
</dbReference>
<evidence type="ECO:0000313" key="3">
    <source>
        <dbReference type="EMBL" id="KIJ96523.1"/>
    </source>
</evidence>
<dbReference type="InterPro" id="IPR027417">
    <property type="entry name" value="P-loop_NTPase"/>
</dbReference>
<dbReference type="HOGENOM" id="CLU_018003_2_3_1"/>
<evidence type="ECO:0000256" key="1">
    <source>
        <dbReference type="SAM" id="MobiDB-lite"/>
    </source>
</evidence>
<evidence type="ECO:0000313" key="4">
    <source>
        <dbReference type="Proteomes" id="UP000054477"/>
    </source>
</evidence>
<sequence length="328" mass="36830">MTDDSDPDFHDANNEGDIIIPVMGPTGAGKSTFINLIAGRDVAKVGKTMESETKELQPIIIDVKERGLDRPLLRGKRLILLDTPGFDDTAGHEAVILRRIAIWLARTYKNKEQSLGGIIHLHDITQVRMISSLKRSLEVFSCLCGDSAYPRIVLGTTKWPSSEIESPAGPQETRTETTHGSPRKQAEERFRQLQDNYWKDLIELGSRPYQIETVPESAQELVRSILHELESTTEGGEVKLQIQEEVVDEGKAVPKTKAGQILEMECQKNRRYSSITTREEKAVEKVIEKQLKEMDRQLKKLATDKNTSSGPLGWLTKAFRGVCRSFSC</sequence>
<accession>A0A0C9X5K1</accession>
<dbReference type="InterPro" id="IPR006073">
    <property type="entry name" value="GTP-bd"/>
</dbReference>
<dbReference type="EMBL" id="KN838718">
    <property type="protein sequence ID" value="KIJ96523.1"/>
    <property type="molecule type" value="Genomic_DNA"/>
</dbReference>
<evidence type="ECO:0000259" key="2">
    <source>
        <dbReference type="Pfam" id="PF01926"/>
    </source>
</evidence>
<organism evidence="3 4">
    <name type="scientific">Laccaria amethystina LaAM-08-1</name>
    <dbReference type="NCBI Taxonomy" id="1095629"/>
    <lineage>
        <taxon>Eukaryota</taxon>
        <taxon>Fungi</taxon>
        <taxon>Dikarya</taxon>
        <taxon>Basidiomycota</taxon>
        <taxon>Agaricomycotina</taxon>
        <taxon>Agaricomycetes</taxon>
        <taxon>Agaricomycetidae</taxon>
        <taxon>Agaricales</taxon>
        <taxon>Agaricineae</taxon>
        <taxon>Hydnangiaceae</taxon>
        <taxon>Laccaria</taxon>
    </lineage>
</organism>
<reference evidence="3 4" key="1">
    <citation type="submission" date="2014-04" db="EMBL/GenBank/DDBJ databases">
        <authorList>
            <consortium name="DOE Joint Genome Institute"/>
            <person name="Kuo A."/>
            <person name="Kohler A."/>
            <person name="Nagy L.G."/>
            <person name="Floudas D."/>
            <person name="Copeland A."/>
            <person name="Barry K.W."/>
            <person name="Cichocki N."/>
            <person name="Veneault-Fourrey C."/>
            <person name="LaButti K."/>
            <person name="Lindquist E.A."/>
            <person name="Lipzen A."/>
            <person name="Lundell T."/>
            <person name="Morin E."/>
            <person name="Murat C."/>
            <person name="Sun H."/>
            <person name="Tunlid A."/>
            <person name="Henrissat B."/>
            <person name="Grigoriev I.V."/>
            <person name="Hibbett D.S."/>
            <person name="Martin F."/>
            <person name="Nordberg H.P."/>
            <person name="Cantor M.N."/>
            <person name="Hua S.X."/>
        </authorList>
    </citation>
    <scope>NUCLEOTIDE SEQUENCE [LARGE SCALE GENOMIC DNA]</scope>
    <source>
        <strain evidence="3 4">LaAM-08-1</strain>
    </source>
</reference>
<reference evidence="4" key="2">
    <citation type="submission" date="2015-01" db="EMBL/GenBank/DDBJ databases">
        <title>Evolutionary Origins and Diversification of the Mycorrhizal Mutualists.</title>
        <authorList>
            <consortium name="DOE Joint Genome Institute"/>
            <consortium name="Mycorrhizal Genomics Consortium"/>
            <person name="Kohler A."/>
            <person name="Kuo A."/>
            <person name="Nagy L.G."/>
            <person name="Floudas D."/>
            <person name="Copeland A."/>
            <person name="Barry K.W."/>
            <person name="Cichocki N."/>
            <person name="Veneault-Fourrey C."/>
            <person name="LaButti K."/>
            <person name="Lindquist E.A."/>
            <person name="Lipzen A."/>
            <person name="Lundell T."/>
            <person name="Morin E."/>
            <person name="Murat C."/>
            <person name="Riley R."/>
            <person name="Ohm R."/>
            <person name="Sun H."/>
            <person name="Tunlid A."/>
            <person name="Henrissat B."/>
            <person name="Grigoriev I.V."/>
            <person name="Hibbett D.S."/>
            <person name="Martin F."/>
        </authorList>
    </citation>
    <scope>NUCLEOTIDE SEQUENCE [LARGE SCALE GENOMIC DNA]</scope>
    <source>
        <strain evidence="4">LaAM-08-1</strain>
    </source>
</reference>
<protein>
    <recommendedName>
        <fullName evidence="2">G domain-containing protein</fullName>
    </recommendedName>
</protein>